<gene>
    <name evidence="4" type="primary">davD</name>
    <name evidence="4" type="ORF">DSM104329_01951</name>
</gene>
<dbReference type="EMBL" id="CP087164">
    <property type="protein sequence ID" value="UGS35558.1"/>
    <property type="molecule type" value="Genomic_DNA"/>
</dbReference>
<dbReference type="Pfam" id="PF00171">
    <property type="entry name" value="Aldedh"/>
    <property type="match status" value="1"/>
</dbReference>
<dbReference type="PANTHER" id="PTHR11699">
    <property type="entry name" value="ALDEHYDE DEHYDROGENASE-RELATED"/>
    <property type="match status" value="1"/>
</dbReference>
<evidence type="ECO:0000256" key="1">
    <source>
        <dbReference type="ARBA" id="ARBA00009986"/>
    </source>
</evidence>
<dbReference type="InterPro" id="IPR016161">
    <property type="entry name" value="Ald_DH/histidinol_DH"/>
</dbReference>
<sequence length="482" mass="50495">MATTTQALERGAFIDGELQPIGADTLEIRNPGTGELVGHATASDAATVDAAVRAAQAAFGDWSRRGLAERGALLVRAAHAFEAHVDDLMPGLVAEQGKTLREARIELTKAADTLLHYGELGRAVRGASVHGLAAGVEGRVLRRPLGVVGAIVPWNFPTTLLCNKLGPALLTGNTVVAKPADTTPFTTLALAEILAEAGLPPGVFNVVPGTGAVAGEALVTHPLVRKVAFTGSTPTGARVMALAAQGIKRVTLELGGSDPMIICDDADLKAAASAAAMGRFYNCGQACLAIKRVYVFDSVADGVIEAIADKARKLRLGLGHVEGSQIGPLHTERQRALLERQIAESGGEVLAGGGRPDDPALAGGWFHEPTVVLEPAHDSPMAQEEVFGPALPIWRVRDLDEAIERANDSPFGLGSSIWTRDLDRAQRAAAELECGYTWVNSPTKVYDELPFGGVKQSGVGKEHGFEVLDSYTDLKSVVVKSG</sequence>
<evidence type="ECO:0000259" key="3">
    <source>
        <dbReference type="Pfam" id="PF00171"/>
    </source>
</evidence>
<dbReference type="InterPro" id="IPR016163">
    <property type="entry name" value="Ald_DH_C"/>
</dbReference>
<dbReference type="Proteomes" id="UP001162834">
    <property type="component" value="Chromosome"/>
</dbReference>
<organism evidence="4 5">
    <name type="scientific">Capillimicrobium parvum</name>
    <dbReference type="NCBI Taxonomy" id="2884022"/>
    <lineage>
        <taxon>Bacteria</taxon>
        <taxon>Bacillati</taxon>
        <taxon>Actinomycetota</taxon>
        <taxon>Thermoleophilia</taxon>
        <taxon>Solirubrobacterales</taxon>
        <taxon>Capillimicrobiaceae</taxon>
        <taxon>Capillimicrobium</taxon>
    </lineage>
</organism>
<dbReference type="SUPFAM" id="SSF53720">
    <property type="entry name" value="ALDH-like"/>
    <property type="match status" value="1"/>
</dbReference>
<feature type="domain" description="Aldehyde dehydrogenase" evidence="3">
    <location>
        <begin position="24"/>
        <end position="477"/>
    </location>
</feature>
<keyword evidence="5" id="KW-1185">Reference proteome</keyword>
<dbReference type="AlphaFoldDB" id="A0A9E6XWS0"/>
<dbReference type="InterPro" id="IPR015590">
    <property type="entry name" value="Aldehyde_DH_dom"/>
</dbReference>
<dbReference type="InterPro" id="IPR016162">
    <property type="entry name" value="Ald_DH_N"/>
</dbReference>
<accession>A0A9E6XWS0</accession>
<dbReference type="PROSITE" id="PS00070">
    <property type="entry name" value="ALDEHYDE_DEHYDR_CYS"/>
    <property type="match status" value="1"/>
</dbReference>
<reference evidence="4" key="1">
    <citation type="journal article" date="2022" name="Int. J. Syst. Evol. Microbiol.">
        <title>Pseudomonas aegrilactucae sp. nov. and Pseudomonas morbosilactucae sp. nov., pathogens causing bacterial rot of lettuce in Japan.</title>
        <authorList>
            <person name="Sawada H."/>
            <person name="Fujikawa T."/>
            <person name="Satou M."/>
        </authorList>
    </citation>
    <scope>NUCLEOTIDE SEQUENCE</scope>
    <source>
        <strain evidence="4">0166_1</strain>
    </source>
</reference>
<dbReference type="EC" id="1.2.1.-" evidence="4"/>
<dbReference type="FunFam" id="3.40.605.10:FF:000007">
    <property type="entry name" value="NAD/NADP-dependent betaine aldehyde dehydrogenase"/>
    <property type="match status" value="1"/>
</dbReference>
<evidence type="ECO:0000313" key="4">
    <source>
        <dbReference type="EMBL" id="UGS35558.1"/>
    </source>
</evidence>
<evidence type="ECO:0000256" key="2">
    <source>
        <dbReference type="ARBA" id="ARBA00023002"/>
    </source>
</evidence>
<proteinExistence type="inferred from homology"/>
<comment type="similarity">
    <text evidence="1">Belongs to the aldehyde dehydrogenase family.</text>
</comment>
<name>A0A9E6XWS0_9ACTN</name>
<evidence type="ECO:0000313" key="5">
    <source>
        <dbReference type="Proteomes" id="UP001162834"/>
    </source>
</evidence>
<dbReference type="RefSeq" id="WP_259315241.1">
    <property type="nucleotide sequence ID" value="NZ_CP087164.1"/>
</dbReference>
<dbReference type="KEGG" id="sbae:DSM104329_01951"/>
<keyword evidence="2 4" id="KW-0560">Oxidoreductase</keyword>
<dbReference type="Gene3D" id="3.40.309.10">
    <property type="entry name" value="Aldehyde Dehydrogenase, Chain A, domain 2"/>
    <property type="match status" value="1"/>
</dbReference>
<dbReference type="InterPro" id="IPR016160">
    <property type="entry name" value="Ald_DH_CS_CYS"/>
</dbReference>
<dbReference type="Gene3D" id="3.40.605.10">
    <property type="entry name" value="Aldehyde Dehydrogenase, Chain A, domain 1"/>
    <property type="match status" value="1"/>
</dbReference>
<protein>
    <submittedName>
        <fullName evidence="4">Glutarate-semialdehyde dehydrogenase</fullName>
        <ecNumber evidence="4">1.2.1.-</ecNumber>
    </submittedName>
</protein>
<dbReference type="GO" id="GO:0016620">
    <property type="term" value="F:oxidoreductase activity, acting on the aldehyde or oxo group of donors, NAD or NADP as acceptor"/>
    <property type="evidence" value="ECO:0007669"/>
    <property type="project" value="InterPro"/>
</dbReference>